<evidence type="ECO:0000313" key="3">
    <source>
        <dbReference type="Proteomes" id="UP000234166"/>
    </source>
</evidence>
<comment type="caution">
    <text evidence="2">The sequence shown here is derived from an EMBL/GenBank/DDBJ whole genome shotgun (WGS) entry which is preliminary data.</text>
</comment>
<sequence>MPAAAQPAHLCVSLKDQFGETKAVRFDEGCLYLRDARADSAEPARHIYPRRVPSRALLEVAGLGDGSRTHGGAA</sequence>
<organism evidence="2 3">
    <name type="scientific">Xanthomonas campestris pv. phaseoli</name>
    <dbReference type="NCBI Taxonomy" id="317013"/>
    <lineage>
        <taxon>Bacteria</taxon>
        <taxon>Pseudomonadati</taxon>
        <taxon>Pseudomonadota</taxon>
        <taxon>Gammaproteobacteria</taxon>
        <taxon>Lysobacterales</taxon>
        <taxon>Lysobacteraceae</taxon>
        <taxon>Xanthomonas</taxon>
    </lineage>
</organism>
<dbReference type="Proteomes" id="UP000234166">
    <property type="component" value="Unassembled WGS sequence"/>
</dbReference>
<dbReference type="EMBL" id="OCYT01000094">
    <property type="protein sequence ID" value="SON81223.1"/>
    <property type="molecule type" value="Genomic_DNA"/>
</dbReference>
<keyword evidence="4" id="KW-1185">Reference proteome</keyword>
<accession>A0AB38DZP0</accession>
<evidence type="ECO:0000313" key="4">
    <source>
        <dbReference type="Proteomes" id="UP000234181"/>
    </source>
</evidence>
<proteinExistence type="predicted"/>
<evidence type="ECO:0000313" key="2">
    <source>
        <dbReference type="EMBL" id="SON88659.1"/>
    </source>
</evidence>
<protein>
    <submittedName>
        <fullName evidence="2">Uncharacterized protein</fullName>
    </submittedName>
</protein>
<dbReference type="Proteomes" id="UP000234181">
    <property type="component" value="Unassembled WGS sequence"/>
</dbReference>
<dbReference type="EMBL" id="OCYS01000092">
    <property type="protein sequence ID" value="SON88659.1"/>
    <property type="molecule type" value="Genomic_DNA"/>
</dbReference>
<evidence type="ECO:0000313" key="1">
    <source>
        <dbReference type="EMBL" id="SON81223.1"/>
    </source>
</evidence>
<name>A0AB38DZP0_XANCH</name>
<reference evidence="3 4" key="1">
    <citation type="submission" date="2017-10" db="EMBL/GenBank/DDBJ databases">
        <authorList>
            <person name="Regsiter A."/>
            <person name="William W."/>
        </authorList>
    </citation>
    <scope>NUCLEOTIDE SEQUENCE [LARGE SCALE GENOMIC DNA]</scope>
    <source>
        <strain evidence="1 4">CFBP6984</strain>
        <strain evidence="2 3">CFBP7430</strain>
    </source>
</reference>
<gene>
    <name evidence="1" type="ORF">XAP6984_390025</name>
    <name evidence="2" type="ORF">XAP7430_380025</name>
</gene>
<dbReference type="AlphaFoldDB" id="A0AB38DZP0"/>